<dbReference type="Proteomes" id="UP000324222">
    <property type="component" value="Unassembled WGS sequence"/>
</dbReference>
<keyword evidence="2" id="KW-1185">Reference proteome</keyword>
<name>A0A5B7EKR9_PORTR</name>
<accession>A0A5B7EKR9</accession>
<evidence type="ECO:0000313" key="2">
    <source>
        <dbReference type="Proteomes" id="UP000324222"/>
    </source>
</evidence>
<sequence length="83" mass="9080">MKSPALCLFDLKCLSLPSVTYIRGGFGDLIFRHLMTALSQSVSHLSHSPRRLFRKNWCYEVLGAAASLTGPAGGEARRAEAQD</sequence>
<evidence type="ECO:0000313" key="1">
    <source>
        <dbReference type="EMBL" id="MPC33633.1"/>
    </source>
</evidence>
<dbReference type="EMBL" id="VSRR010002874">
    <property type="protein sequence ID" value="MPC33633.1"/>
    <property type="molecule type" value="Genomic_DNA"/>
</dbReference>
<organism evidence="1 2">
    <name type="scientific">Portunus trituberculatus</name>
    <name type="common">Swimming crab</name>
    <name type="synonym">Neptunus trituberculatus</name>
    <dbReference type="NCBI Taxonomy" id="210409"/>
    <lineage>
        <taxon>Eukaryota</taxon>
        <taxon>Metazoa</taxon>
        <taxon>Ecdysozoa</taxon>
        <taxon>Arthropoda</taxon>
        <taxon>Crustacea</taxon>
        <taxon>Multicrustacea</taxon>
        <taxon>Malacostraca</taxon>
        <taxon>Eumalacostraca</taxon>
        <taxon>Eucarida</taxon>
        <taxon>Decapoda</taxon>
        <taxon>Pleocyemata</taxon>
        <taxon>Brachyura</taxon>
        <taxon>Eubrachyura</taxon>
        <taxon>Portunoidea</taxon>
        <taxon>Portunidae</taxon>
        <taxon>Portuninae</taxon>
        <taxon>Portunus</taxon>
    </lineage>
</organism>
<comment type="caution">
    <text evidence="1">The sequence shown here is derived from an EMBL/GenBank/DDBJ whole genome shotgun (WGS) entry which is preliminary data.</text>
</comment>
<reference evidence="1 2" key="1">
    <citation type="submission" date="2019-05" db="EMBL/GenBank/DDBJ databases">
        <title>Another draft genome of Portunus trituberculatus and its Hox gene families provides insights of decapod evolution.</title>
        <authorList>
            <person name="Jeong J.-H."/>
            <person name="Song I."/>
            <person name="Kim S."/>
            <person name="Choi T."/>
            <person name="Kim D."/>
            <person name="Ryu S."/>
            <person name="Kim W."/>
        </authorList>
    </citation>
    <scope>NUCLEOTIDE SEQUENCE [LARGE SCALE GENOMIC DNA]</scope>
    <source>
        <tissue evidence="1">Muscle</tissue>
    </source>
</reference>
<gene>
    <name evidence="1" type="ORF">E2C01_026988</name>
</gene>
<protein>
    <submittedName>
        <fullName evidence="1">Uncharacterized protein</fullName>
    </submittedName>
</protein>
<proteinExistence type="predicted"/>
<dbReference type="AlphaFoldDB" id="A0A5B7EKR9"/>